<evidence type="ECO:0000313" key="2">
    <source>
        <dbReference type="Proteomes" id="UP000198688"/>
    </source>
</evidence>
<name>A0A1H2CY35_9ACTN</name>
<dbReference type="Proteomes" id="UP000198688">
    <property type="component" value="Chromosome I"/>
</dbReference>
<organism evidence="1 2">
    <name type="scientific">Actinoplanes derwentensis</name>
    <dbReference type="NCBI Taxonomy" id="113562"/>
    <lineage>
        <taxon>Bacteria</taxon>
        <taxon>Bacillati</taxon>
        <taxon>Actinomycetota</taxon>
        <taxon>Actinomycetes</taxon>
        <taxon>Micromonosporales</taxon>
        <taxon>Micromonosporaceae</taxon>
        <taxon>Actinoplanes</taxon>
    </lineage>
</organism>
<dbReference type="SUPFAM" id="SSF140453">
    <property type="entry name" value="EsxAB dimer-like"/>
    <property type="match status" value="1"/>
</dbReference>
<dbReference type="RefSeq" id="WP_092551619.1">
    <property type="nucleotide sequence ID" value="NZ_BOMJ01000007.1"/>
</dbReference>
<evidence type="ECO:0000313" key="1">
    <source>
        <dbReference type="EMBL" id="SDT75361.1"/>
    </source>
</evidence>
<dbReference type="InterPro" id="IPR036689">
    <property type="entry name" value="ESAT-6-like_sf"/>
</dbReference>
<sequence length="104" mass="10589">MNVRLKLDPESVADSGRALAGVAQRMADDIAVLETTVHGSGNPWGSDESGGLFAVAYQEILGHALQALGSYVQEMGEAALTLTETARAVAATDNTAASTLGGLS</sequence>
<dbReference type="EMBL" id="LT629758">
    <property type="protein sequence ID" value="SDT75361.1"/>
    <property type="molecule type" value="Genomic_DNA"/>
</dbReference>
<evidence type="ECO:0008006" key="3">
    <source>
        <dbReference type="Google" id="ProtNLM"/>
    </source>
</evidence>
<dbReference type="OrthoDB" id="4247883at2"/>
<accession>A0A1H2CY35</accession>
<protein>
    <recommendedName>
        <fullName evidence="3">WXG100 family type VII secretion target</fullName>
    </recommendedName>
</protein>
<dbReference type="AlphaFoldDB" id="A0A1H2CY35"/>
<proteinExistence type="predicted"/>
<reference evidence="1 2" key="1">
    <citation type="submission" date="2016-10" db="EMBL/GenBank/DDBJ databases">
        <authorList>
            <person name="de Groot N.N."/>
        </authorList>
    </citation>
    <scope>NUCLEOTIDE SEQUENCE [LARGE SCALE GENOMIC DNA]</scope>
    <source>
        <strain evidence="1 2">DSM 43941</strain>
    </source>
</reference>
<keyword evidence="2" id="KW-1185">Reference proteome</keyword>
<dbReference type="Gene3D" id="1.10.287.1060">
    <property type="entry name" value="ESAT-6-like"/>
    <property type="match status" value="1"/>
</dbReference>
<gene>
    <name evidence="1" type="ORF">SAMN04489716_7277</name>
</gene>
<dbReference type="STRING" id="113562.SAMN04489716_7277"/>